<dbReference type="Proteomes" id="UP000244956">
    <property type="component" value="Unassembled WGS sequence"/>
</dbReference>
<dbReference type="EMBL" id="QEWP01000001">
    <property type="protein sequence ID" value="PWE01203.1"/>
    <property type="molecule type" value="Genomic_DNA"/>
</dbReference>
<keyword evidence="1" id="KW-0028">Amino-acid biosynthesis</keyword>
<evidence type="ECO:0000259" key="5">
    <source>
        <dbReference type="Pfam" id="PF07992"/>
    </source>
</evidence>
<evidence type="ECO:0000259" key="6">
    <source>
        <dbReference type="Pfam" id="PF14691"/>
    </source>
</evidence>
<dbReference type="GO" id="GO:0051536">
    <property type="term" value="F:iron-sulfur cluster binding"/>
    <property type="evidence" value="ECO:0007669"/>
    <property type="project" value="InterPro"/>
</dbReference>
<dbReference type="GO" id="GO:0016639">
    <property type="term" value="F:oxidoreductase activity, acting on the CH-NH2 group of donors, NAD or NADP as acceptor"/>
    <property type="evidence" value="ECO:0007669"/>
    <property type="project" value="InterPro"/>
</dbReference>
<dbReference type="Gene3D" id="3.50.50.60">
    <property type="entry name" value="FAD/NAD(P)-binding domain"/>
    <property type="match status" value="2"/>
</dbReference>
<reference evidence="7 8" key="1">
    <citation type="submission" date="2018-05" db="EMBL/GenBank/DDBJ databases">
        <title>Marinilabilia rubrum sp. nov., isolated from saltern sediment.</title>
        <authorList>
            <person name="Zhang R."/>
        </authorList>
    </citation>
    <scope>NUCLEOTIDE SEQUENCE [LARGE SCALE GENOMIC DNA]</scope>
    <source>
        <strain evidence="7 8">WTE16</strain>
    </source>
</reference>
<dbReference type="SUPFAM" id="SSF46548">
    <property type="entry name" value="alpha-helical ferredoxin"/>
    <property type="match status" value="1"/>
</dbReference>
<dbReference type="Pfam" id="PF14691">
    <property type="entry name" value="Fer4_20"/>
    <property type="match status" value="1"/>
</dbReference>
<evidence type="ECO:0000313" key="8">
    <source>
        <dbReference type="Proteomes" id="UP000244956"/>
    </source>
</evidence>
<dbReference type="Pfam" id="PF07992">
    <property type="entry name" value="Pyr_redox_2"/>
    <property type="match status" value="1"/>
</dbReference>
<dbReference type="PANTHER" id="PTHR43100:SF1">
    <property type="entry name" value="GLUTAMATE SYNTHASE [NADPH] SMALL CHAIN"/>
    <property type="match status" value="1"/>
</dbReference>
<protein>
    <submittedName>
        <fullName evidence="7">Glutamate synthase</fullName>
    </submittedName>
</protein>
<dbReference type="RefSeq" id="WP_109262657.1">
    <property type="nucleotide sequence ID" value="NZ_QEWP01000001.1"/>
</dbReference>
<evidence type="ECO:0000313" key="7">
    <source>
        <dbReference type="EMBL" id="PWE01203.1"/>
    </source>
</evidence>
<evidence type="ECO:0000256" key="1">
    <source>
        <dbReference type="ARBA" id="ARBA00022605"/>
    </source>
</evidence>
<comment type="caution">
    <text evidence="7">The sequence shown here is derived from an EMBL/GenBank/DDBJ whole genome shotgun (WGS) entry which is preliminary data.</text>
</comment>
<dbReference type="PRINTS" id="PR00419">
    <property type="entry name" value="ADXRDTASE"/>
</dbReference>
<gene>
    <name evidence="7" type="ORF">DDZ16_01575</name>
</gene>
<dbReference type="InterPro" id="IPR028261">
    <property type="entry name" value="DPD_II"/>
</dbReference>
<dbReference type="InterPro" id="IPR036188">
    <property type="entry name" value="FAD/NAD-bd_sf"/>
</dbReference>
<dbReference type="OrthoDB" id="9803192at2"/>
<accession>A0A2U2BDU3</accession>
<evidence type="ECO:0000256" key="3">
    <source>
        <dbReference type="ARBA" id="ARBA00023164"/>
    </source>
</evidence>
<keyword evidence="2" id="KW-0560">Oxidoreductase</keyword>
<feature type="domain" description="FAD/NAD(P)-binding" evidence="5">
    <location>
        <begin position="144"/>
        <end position="459"/>
    </location>
</feature>
<dbReference type="GO" id="GO:0006537">
    <property type="term" value="P:glutamate biosynthetic process"/>
    <property type="evidence" value="ECO:0007669"/>
    <property type="project" value="UniProtKB-KW"/>
</dbReference>
<dbReference type="InterPro" id="IPR009051">
    <property type="entry name" value="Helical_ferredxn"/>
</dbReference>
<proteinExistence type="predicted"/>
<dbReference type="InterPro" id="IPR006005">
    <property type="entry name" value="Glut_synth_ssu1"/>
</dbReference>
<comment type="pathway">
    <text evidence="4">Amino-acid biosynthesis.</text>
</comment>
<dbReference type="SUPFAM" id="SSF51971">
    <property type="entry name" value="Nucleotide-binding domain"/>
    <property type="match status" value="2"/>
</dbReference>
<dbReference type="InterPro" id="IPR051394">
    <property type="entry name" value="Glutamate_Synthase"/>
</dbReference>
<evidence type="ECO:0000256" key="2">
    <source>
        <dbReference type="ARBA" id="ARBA00023002"/>
    </source>
</evidence>
<evidence type="ECO:0000256" key="4">
    <source>
        <dbReference type="ARBA" id="ARBA00029440"/>
    </source>
</evidence>
<dbReference type="InterPro" id="IPR023753">
    <property type="entry name" value="FAD/NAD-binding_dom"/>
</dbReference>
<name>A0A2U2BDU3_9BACT</name>
<dbReference type="PANTHER" id="PTHR43100">
    <property type="entry name" value="GLUTAMATE SYNTHASE [NADPH] SMALL CHAIN"/>
    <property type="match status" value="1"/>
</dbReference>
<sequence>MGNPKGFIEVQRKLSGNRPVNERIDDYGEVEQTLNDGDRKLQASRCMDCGIPFCHWACPVSSKIPEWQDALYRGDYKLASDILHSTNSFPEFTGRVCPAPCEKSCVLAIHEEAVTIRENEASTVEKAFDLGLIQPQPPKTRTGKKVAVIGSGPAGLSVADQLNKRGHNVTVFERDDAIGGLLRYGIPDFKLNKKVIDRRLRIFEAEGIEFKTNTSVGEDVKGSELLKDYDAVVLAIGAMQPRDLPVEGRDLEGVHFAMDYLKQQNKVNRGETFGADERIDAKGKSVIVIGGGDTGSDCVGTANRQRASKVTQIEIMPKPPAKRTPDNPWPYWPNMMKVSSSHEEGCDRMWSLSTRRFIGENGKLKGVEVVEVEWMQDNGRWVMEEKEDTVRTIDVDFAFLSMGFVHPIHKGLVEELGLNLDQRGNVKVNHDFATSKEGVFAAGDAANGASLVVTAIAKGREAAAQVHEFLTKE</sequence>
<dbReference type="NCBIfam" id="TIGR01317">
    <property type="entry name" value="GOGAT_sm_gam"/>
    <property type="match status" value="1"/>
</dbReference>
<keyword evidence="3" id="KW-0314">Glutamate biosynthesis</keyword>
<dbReference type="AlphaFoldDB" id="A0A2U2BDU3"/>
<feature type="domain" description="Dihydroprymidine dehydrogenase" evidence="6">
    <location>
        <begin position="24"/>
        <end position="126"/>
    </location>
</feature>
<organism evidence="7 8">
    <name type="scientific">Marinilabilia rubra</name>
    <dbReference type="NCBI Taxonomy" id="2162893"/>
    <lineage>
        <taxon>Bacteria</taxon>
        <taxon>Pseudomonadati</taxon>
        <taxon>Bacteroidota</taxon>
        <taxon>Bacteroidia</taxon>
        <taxon>Marinilabiliales</taxon>
        <taxon>Marinilabiliaceae</taxon>
        <taxon>Marinilabilia</taxon>
    </lineage>
</organism>
<dbReference type="Gene3D" id="1.10.1060.10">
    <property type="entry name" value="Alpha-helical ferredoxin"/>
    <property type="match status" value="1"/>
</dbReference>
<keyword evidence="8" id="KW-1185">Reference proteome</keyword>